<keyword evidence="3" id="KW-1185">Reference proteome</keyword>
<accession>A0A8H9HDH0</accession>
<organism evidence="2 3">
    <name type="scientific">Actinomyces gaoshouyii</name>
    <dbReference type="NCBI Taxonomy" id="1960083"/>
    <lineage>
        <taxon>Bacteria</taxon>
        <taxon>Bacillati</taxon>
        <taxon>Actinomycetota</taxon>
        <taxon>Actinomycetes</taxon>
        <taxon>Actinomycetales</taxon>
        <taxon>Actinomycetaceae</taxon>
        <taxon>Actinomyces</taxon>
    </lineage>
</organism>
<feature type="region of interest" description="Disordered" evidence="1">
    <location>
        <begin position="1"/>
        <end position="24"/>
    </location>
</feature>
<name>A0A8H9HDH0_9ACTO</name>
<dbReference type="EMBL" id="BMNJ01000003">
    <property type="protein sequence ID" value="GGO98317.1"/>
    <property type="molecule type" value="Genomic_DNA"/>
</dbReference>
<evidence type="ECO:0000313" key="2">
    <source>
        <dbReference type="EMBL" id="GGO98317.1"/>
    </source>
</evidence>
<protein>
    <recommendedName>
        <fullName evidence="4">Glycosyl transferase family 4</fullName>
    </recommendedName>
</protein>
<sequence length="319" mass="31410">MTAVPLQRGSRRHPSRPRSATSPARQALIAATSGLAWSTGASALLRALPRWRRLERSNFHGRTVSLRGGIASAIGATAVAGCAGALARPNALTARPGAAAVIAASAGGTAGLIDDLDAGAHDGDAPAKGLAGHLGALARGRVTTGALKIAIIGSGALVGGVLLARHRAPAAPAARPRALVADAAVSAIVIGAWANVHNLLDLRPGRALKASALISAPLLAWPGQAAAPTRILAAGALGVAAASAPEDLGERTMLGDTGANSLGALVGAALAAAPSRAFRHGAAVAGAALILASERVSFSRVIDSTPALAALDALGRRDQ</sequence>
<reference evidence="2" key="1">
    <citation type="journal article" date="2014" name="Int. J. Syst. Evol. Microbiol.">
        <title>Complete genome sequence of Corynebacterium casei LMG S-19264T (=DSM 44701T), isolated from a smear-ripened cheese.</title>
        <authorList>
            <consortium name="US DOE Joint Genome Institute (JGI-PGF)"/>
            <person name="Walter F."/>
            <person name="Albersmeier A."/>
            <person name="Kalinowski J."/>
            <person name="Ruckert C."/>
        </authorList>
    </citation>
    <scope>NUCLEOTIDE SEQUENCE</scope>
    <source>
        <strain evidence="2">CGMCC 4.7372</strain>
    </source>
</reference>
<gene>
    <name evidence="2" type="ORF">GCM10011612_12970</name>
</gene>
<reference evidence="2" key="2">
    <citation type="submission" date="2020-09" db="EMBL/GenBank/DDBJ databases">
        <authorList>
            <person name="Sun Q."/>
            <person name="Zhou Y."/>
        </authorList>
    </citation>
    <scope>NUCLEOTIDE SEQUENCE</scope>
    <source>
        <strain evidence="2">CGMCC 4.7372</strain>
    </source>
</reference>
<evidence type="ECO:0008006" key="4">
    <source>
        <dbReference type="Google" id="ProtNLM"/>
    </source>
</evidence>
<dbReference type="RefSeq" id="WP_080463308.1">
    <property type="nucleotide sequence ID" value="NZ_BMNJ01000003.1"/>
</dbReference>
<evidence type="ECO:0000313" key="3">
    <source>
        <dbReference type="Proteomes" id="UP000614239"/>
    </source>
</evidence>
<proteinExistence type="predicted"/>
<evidence type="ECO:0000256" key="1">
    <source>
        <dbReference type="SAM" id="MobiDB-lite"/>
    </source>
</evidence>
<dbReference type="Proteomes" id="UP000614239">
    <property type="component" value="Unassembled WGS sequence"/>
</dbReference>
<dbReference type="OrthoDB" id="2679245at2"/>
<comment type="caution">
    <text evidence="2">The sequence shown here is derived from an EMBL/GenBank/DDBJ whole genome shotgun (WGS) entry which is preliminary data.</text>
</comment>
<dbReference type="AlphaFoldDB" id="A0A8H9HDH0"/>